<dbReference type="InterPro" id="IPR051981">
    <property type="entry name" value="Glycosyltransf_32"/>
</dbReference>
<dbReference type="PANTHER" id="PTHR12042:SF21">
    <property type="entry name" value="ALPHA1,4-GALACTOSYLTRANSFERASE 1-RELATED"/>
    <property type="match status" value="1"/>
</dbReference>
<evidence type="ECO:0000256" key="6">
    <source>
        <dbReference type="ARBA" id="ARBA00023136"/>
    </source>
</evidence>
<dbReference type="Gene3D" id="3.90.550.20">
    <property type="match status" value="1"/>
</dbReference>
<comment type="caution">
    <text evidence="8">The sequence shown here is derived from an EMBL/GenBank/DDBJ whole genome shotgun (WGS) entry which is preliminary data.</text>
</comment>
<accession>A0A8J4YFZ6</accession>
<keyword evidence="5" id="KW-0333">Golgi apparatus</keyword>
<evidence type="ECO:0000256" key="5">
    <source>
        <dbReference type="ARBA" id="ARBA00023034"/>
    </source>
</evidence>
<gene>
    <name evidence="8" type="primary">A4galt_1</name>
    <name evidence="8" type="ORF">GWK47_037857</name>
</gene>
<dbReference type="AlphaFoldDB" id="A0A8J4YFZ6"/>
<keyword evidence="6" id="KW-0472">Membrane</keyword>
<name>A0A8J4YFZ6_CHIOP</name>
<protein>
    <submittedName>
        <fullName evidence="8">Lactosylceramide 4-alpha-galactosyltransferase</fullName>
    </submittedName>
</protein>
<comment type="similarity">
    <text evidence="2">Belongs to the glycosyltransferase 32 family.</text>
</comment>
<dbReference type="EMBL" id="JACEEZ010005164">
    <property type="protein sequence ID" value="KAG0725818.1"/>
    <property type="molecule type" value="Genomic_DNA"/>
</dbReference>
<keyword evidence="9" id="KW-1185">Reference proteome</keyword>
<feature type="domain" description="Alpha 1,4-glycosyltransferase" evidence="7">
    <location>
        <begin position="80"/>
        <end position="210"/>
    </location>
</feature>
<dbReference type="InterPro" id="IPR007652">
    <property type="entry name" value="A1-4-GlycosylTfrase_dom"/>
</dbReference>
<dbReference type="GO" id="GO:0016758">
    <property type="term" value="F:hexosyltransferase activity"/>
    <property type="evidence" value="ECO:0007669"/>
    <property type="project" value="UniProtKB-ARBA"/>
</dbReference>
<dbReference type="OrthoDB" id="409543at2759"/>
<keyword evidence="3" id="KW-0328">Glycosyltransferase</keyword>
<dbReference type="GO" id="GO:0006688">
    <property type="term" value="P:glycosphingolipid biosynthetic process"/>
    <property type="evidence" value="ECO:0007669"/>
    <property type="project" value="TreeGrafter"/>
</dbReference>
<keyword evidence="4" id="KW-0808">Transferase</keyword>
<dbReference type="PANTHER" id="PTHR12042">
    <property type="entry name" value="LACTOSYLCERAMIDE 4-ALPHA-GALACTOSYLTRANSFERASE ALPHA- 1,4-GALACTOSYLTRANSFERASE"/>
    <property type="match status" value="1"/>
</dbReference>
<reference evidence="8" key="1">
    <citation type="submission" date="2020-07" db="EMBL/GenBank/DDBJ databases">
        <title>The High-quality genome of the commercially important snow crab, Chionoecetes opilio.</title>
        <authorList>
            <person name="Jeong J.-H."/>
            <person name="Ryu S."/>
        </authorList>
    </citation>
    <scope>NUCLEOTIDE SEQUENCE</scope>
    <source>
        <strain evidence="8">MADBK_172401_WGS</strain>
        <tissue evidence="8">Digestive gland</tissue>
    </source>
</reference>
<evidence type="ECO:0000256" key="1">
    <source>
        <dbReference type="ARBA" id="ARBA00004323"/>
    </source>
</evidence>
<evidence type="ECO:0000256" key="3">
    <source>
        <dbReference type="ARBA" id="ARBA00022676"/>
    </source>
</evidence>
<dbReference type="InterPro" id="IPR029044">
    <property type="entry name" value="Nucleotide-diphossugar_trans"/>
</dbReference>
<evidence type="ECO:0000313" key="8">
    <source>
        <dbReference type="EMBL" id="KAG0725818.1"/>
    </source>
</evidence>
<evidence type="ECO:0000256" key="4">
    <source>
        <dbReference type="ARBA" id="ARBA00022679"/>
    </source>
</evidence>
<comment type="subcellular location">
    <subcellularLocation>
        <location evidence="1">Golgi apparatus membrane</location>
        <topology evidence="1">Single-pass type II membrane protein</topology>
    </subcellularLocation>
</comment>
<dbReference type="Pfam" id="PF04572">
    <property type="entry name" value="Gb3_synth"/>
    <property type="match status" value="1"/>
</dbReference>
<organism evidence="8 9">
    <name type="scientific">Chionoecetes opilio</name>
    <name type="common">Atlantic snow crab</name>
    <name type="synonym">Cancer opilio</name>
    <dbReference type="NCBI Taxonomy" id="41210"/>
    <lineage>
        <taxon>Eukaryota</taxon>
        <taxon>Metazoa</taxon>
        <taxon>Ecdysozoa</taxon>
        <taxon>Arthropoda</taxon>
        <taxon>Crustacea</taxon>
        <taxon>Multicrustacea</taxon>
        <taxon>Malacostraca</taxon>
        <taxon>Eumalacostraca</taxon>
        <taxon>Eucarida</taxon>
        <taxon>Decapoda</taxon>
        <taxon>Pleocyemata</taxon>
        <taxon>Brachyura</taxon>
        <taxon>Eubrachyura</taxon>
        <taxon>Majoidea</taxon>
        <taxon>Majidae</taxon>
        <taxon>Chionoecetes</taxon>
    </lineage>
</organism>
<dbReference type="SUPFAM" id="SSF53448">
    <property type="entry name" value="Nucleotide-diphospho-sugar transferases"/>
    <property type="match status" value="1"/>
</dbReference>
<evidence type="ECO:0000313" key="9">
    <source>
        <dbReference type="Proteomes" id="UP000770661"/>
    </source>
</evidence>
<dbReference type="InterPro" id="IPR007577">
    <property type="entry name" value="GlycoTrfase_DXD_sugar-bd_CS"/>
</dbReference>
<evidence type="ECO:0000259" key="7">
    <source>
        <dbReference type="Pfam" id="PF04572"/>
    </source>
</evidence>
<proteinExistence type="inferred from homology"/>
<evidence type="ECO:0000256" key="2">
    <source>
        <dbReference type="ARBA" id="ARBA00009003"/>
    </source>
</evidence>
<sequence length="218" mass="25080">MNTTWSASPVPSYSEIAMRLFQDTPWPIELMSDMLRVLVLWWWGGVYSDTDVISLRALTLPPNSLGFEHAFQIGSAFYSFRARHPTLLKLMEDMQQHFRPWDWGSIGPRAISRVMVKECGMKLLELIQKAPVTCSGNITLFPTSTFFPVRYNLFQYYFKPGGGKHFNVTFGRSVALHFWNKMSKNKTVKVNSNSVYEVAAKRFCPITYRTATTHSNVF</sequence>
<dbReference type="GO" id="GO:0000139">
    <property type="term" value="C:Golgi membrane"/>
    <property type="evidence" value="ECO:0007669"/>
    <property type="project" value="UniProtKB-SubCell"/>
</dbReference>
<dbReference type="Proteomes" id="UP000770661">
    <property type="component" value="Unassembled WGS sequence"/>
</dbReference>
<dbReference type="Pfam" id="PF04488">
    <property type="entry name" value="Gly_transf_sug"/>
    <property type="match status" value="1"/>
</dbReference>